<feature type="domain" description="SMODS and SLOG-associating 2TM effector" evidence="2">
    <location>
        <begin position="22"/>
        <end position="201"/>
    </location>
</feature>
<sequence length="208" mass="23057">MTETSGHAPSPPSDGCEECGKEVDTLEKRTFKTYEARLRACERLSRRARAWNALMISASLASLIASAAMLRNPKVYGPNGDLLWLFVAIITLAASLIISSINYSGRSRDMFLNYRKIQSLSSELEFIRVHGAVNHDHVVALKSSYDALLDESENHTTADFLSTKTSPQRTTREKLTVAASWTLDYAPWIAVILPTLLLIPPLKIVLHG</sequence>
<evidence type="ECO:0000313" key="3">
    <source>
        <dbReference type="EMBL" id="TDL32273.1"/>
    </source>
</evidence>
<comment type="caution">
    <text evidence="3">The sequence shown here is derived from an EMBL/GenBank/DDBJ whole genome shotgun (WGS) entry which is preliminary data.</text>
</comment>
<dbReference type="Proteomes" id="UP000294621">
    <property type="component" value="Unassembled WGS sequence"/>
</dbReference>
<accession>A0A4R5XLP2</accession>
<dbReference type="EMBL" id="SMZQ01000014">
    <property type="protein sequence ID" value="TDL32273.1"/>
    <property type="molecule type" value="Genomic_DNA"/>
</dbReference>
<feature type="transmembrane region" description="Helical" evidence="1">
    <location>
        <begin position="82"/>
        <end position="105"/>
    </location>
</feature>
<proteinExistence type="predicted"/>
<organism evidence="3 4">
    <name type="scientific">Arthrobacter nitrophenolicus</name>
    <dbReference type="NCBI Taxonomy" id="683150"/>
    <lineage>
        <taxon>Bacteria</taxon>
        <taxon>Bacillati</taxon>
        <taxon>Actinomycetota</taxon>
        <taxon>Actinomycetes</taxon>
        <taxon>Micrococcales</taxon>
        <taxon>Micrococcaceae</taxon>
        <taxon>Arthrobacter</taxon>
    </lineage>
</organism>
<dbReference type="Pfam" id="PF18160">
    <property type="entry name" value="SLATT_5"/>
    <property type="match status" value="1"/>
</dbReference>
<feature type="transmembrane region" description="Helical" evidence="1">
    <location>
        <begin position="50"/>
        <end position="70"/>
    </location>
</feature>
<dbReference type="OrthoDB" id="4955350at2"/>
<keyword evidence="1" id="KW-0812">Transmembrane</keyword>
<evidence type="ECO:0000259" key="2">
    <source>
        <dbReference type="Pfam" id="PF18160"/>
    </source>
</evidence>
<name>A0A4R5XLP2_9MICC</name>
<reference evidence="3 4" key="1">
    <citation type="submission" date="2019-03" db="EMBL/GenBank/DDBJ databases">
        <title>Genome Sequencing and Assembly of Various Microbes Isolated from Partially Reclaimed Soil and Acid Mine Drainage (AMD) Site.</title>
        <authorList>
            <person name="Steinbock B."/>
            <person name="Bechtold R."/>
            <person name="Sevigny J.L."/>
            <person name="Thomas D."/>
            <person name="Cuthill L.R."/>
            <person name="Aveiro Johannsen E.J."/>
            <person name="Thomas K."/>
            <person name="Ghosh A."/>
        </authorList>
    </citation>
    <scope>NUCLEOTIDE SEQUENCE [LARGE SCALE GENOMIC DNA]</scope>
    <source>
        <strain evidence="3 4">S-A1</strain>
    </source>
</reference>
<dbReference type="RefSeq" id="WP_133351893.1">
    <property type="nucleotide sequence ID" value="NZ_SMZQ01000014.1"/>
</dbReference>
<evidence type="ECO:0000313" key="4">
    <source>
        <dbReference type="Proteomes" id="UP000294621"/>
    </source>
</evidence>
<gene>
    <name evidence="3" type="ORF">E2R57_19520</name>
</gene>
<dbReference type="NCBIfam" id="NF033631">
    <property type="entry name" value="SLATT_5"/>
    <property type="match status" value="1"/>
</dbReference>
<keyword evidence="1" id="KW-1133">Transmembrane helix</keyword>
<protein>
    <submittedName>
        <fullName evidence="3">SLATT domain-containing protein</fullName>
    </submittedName>
</protein>
<dbReference type="InterPro" id="IPR041115">
    <property type="entry name" value="SLATT_5"/>
</dbReference>
<keyword evidence="1" id="KW-0472">Membrane</keyword>
<dbReference type="AlphaFoldDB" id="A0A4R5XLP2"/>
<evidence type="ECO:0000256" key="1">
    <source>
        <dbReference type="SAM" id="Phobius"/>
    </source>
</evidence>